<name>A0A2H0R9P2_UNCKA</name>
<evidence type="ECO:0000313" key="1">
    <source>
        <dbReference type="EMBL" id="PIR43251.1"/>
    </source>
</evidence>
<sequence>MPSNESTSYVPPINFEDKRWEHFENKGVNENNATDIRPEGIFYSTKIPLDTDFGDKNFQFNFKISRRQAEEYENSFLNRVHPGLNVFED</sequence>
<dbReference type="Proteomes" id="UP000230214">
    <property type="component" value="Unassembled WGS sequence"/>
</dbReference>
<organism evidence="1 2">
    <name type="scientific">candidate division WWE3 bacterium CG10_big_fil_rev_8_21_14_0_10_32_10</name>
    <dbReference type="NCBI Taxonomy" id="1975090"/>
    <lineage>
        <taxon>Bacteria</taxon>
        <taxon>Katanobacteria</taxon>
    </lineage>
</organism>
<dbReference type="AlphaFoldDB" id="A0A2H0R9P2"/>
<proteinExistence type="predicted"/>
<dbReference type="EMBL" id="PCXU01000030">
    <property type="protein sequence ID" value="PIR43251.1"/>
    <property type="molecule type" value="Genomic_DNA"/>
</dbReference>
<reference evidence="1 2" key="1">
    <citation type="submission" date="2017-09" db="EMBL/GenBank/DDBJ databases">
        <title>Depth-based differentiation of microbial function through sediment-hosted aquifers and enrichment of novel symbionts in the deep terrestrial subsurface.</title>
        <authorList>
            <person name="Probst A.J."/>
            <person name="Ladd B."/>
            <person name="Jarett J.K."/>
            <person name="Geller-Mcgrath D.E."/>
            <person name="Sieber C.M."/>
            <person name="Emerson J.B."/>
            <person name="Anantharaman K."/>
            <person name="Thomas B.C."/>
            <person name="Malmstrom R."/>
            <person name="Stieglmeier M."/>
            <person name="Klingl A."/>
            <person name="Woyke T."/>
            <person name="Ryan C.M."/>
            <person name="Banfield J.F."/>
        </authorList>
    </citation>
    <scope>NUCLEOTIDE SEQUENCE [LARGE SCALE GENOMIC DNA]</scope>
    <source>
        <strain evidence="1">CG10_big_fil_rev_8_21_14_0_10_32_10</strain>
    </source>
</reference>
<evidence type="ECO:0000313" key="2">
    <source>
        <dbReference type="Proteomes" id="UP000230214"/>
    </source>
</evidence>
<feature type="non-terminal residue" evidence="1">
    <location>
        <position position="89"/>
    </location>
</feature>
<accession>A0A2H0R9P2</accession>
<comment type="caution">
    <text evidence="1">The sequence shown here is derived from an EMBL/GenBank/DDBJ whole genome shotgun (WGS) entry which is preliminary data.</text>
</comment>
<protein>
    <submittedName>
        <fullName evidence="1">Uncharacterized protein</fullName>
    </submittedName>
</protein>
<gene>
    <name evidence="1" type="ORF">COV24_03605</name>
</gene>